<accession>E9GZF7</accession>
<evidence type="ECO:0000313" key="1">
    <source>
        <dbReference type="EMBL" id="EFX75166.1"/>
    </source>
</evidence>
<reference evidence="1 2" key="1">
    <citation type="journal article" date="2011" name="Science">
        <title>The ecoresponsive genome of Daphnia pulex.</title>
        <authorList>
            <person name="Colbourne J.K."/>
            <person name="Pfrender M.E."/>
            <person name="Gilbert D."/>
            <person name="Thomas W.K."/>
            <person name="Tucker A."/>
            <person name="Oakley T.H."/>
            <person name="Tokishita S."/>
            <person name="Aerts A."/>
            <person name="Arnold G.J."/>
            <person name="Basu M.K."/>
            <person name="Bauer D.J."/>
            <person name="Caceres C.E."/>
            <person name="Carmel L."/>
            <person name="Casola C."/>
            <person name="Choi J.H."/>
            <person name="Detter J.C."/>
            <person name="Dong Q."/>
            <person name="Dusheyko S."/>
            <person name="Eads B.D."/>
            <person name="Frohlich T."/>
            <person name="Geiler-Samerotte K.A."/>
            <person name="Gerlach D."/>
            <person name="Hatcher P."/>
            <person name="Jogdeo S."/>
            <person name="Krijgsveld J."/>
            <person name="Kriventseva E.V."/>
            <person name="Kultz D."/>
            <person name="Laforsch C."/>
            <person name="Lindquist E."/>
            <person name="Lopez J."/>
            <person name="Manak J.R."/>
            <person name="Muller J."/>
            <person name="Pangilinan J."/>
            <person name="Patwardhan R.P."/>
            <person name="Pitluck S."/>
            <person name="Pritham E.J."/>
            <person name="Rechtsteiner A."/>
            <person name="Rho M."/>
            <person name="Rogozin I.B."/>
            <person name="Sakarya O."/>
            <person name="Salamov A."/>
            <person name="Schaack S."/>
            <person name="Shapiro H."/>
            <person name="Shiga Y."/>
            <person name="Skalitzky C."/>
            <person name="Smith Z."/>
            <person name="Souvorov A."/>
            <person name="Sung W."/>
            <person name="Tang Z."/>
            <person name="Tsuchiya D."/>
            <person name="Tu H."/>
            <person name="Vos H."/>
            <person name="Wang M."/>
            <person name="Wolf Y.I."/>
            <person name="Yamagata H."/>
            <person name="Yamada T."/>
            <person name="Ye Y."/>
            <person name="Shaw J.R."/>
            <person name="Andrews J."/>
            <person name="Crease T.J."/>
            <person name="Tang H."/>
            <person name="Lucas S.M."/>
            <person name="Robertson H.M."/>
            <person name="Bork P."/>
            <person name="Koonin E.V."/>
            <person name="Zdobnov E.M."/>
            <person name="Grigoriev I.V."/>
            <person name="Lynch M."/>
            <person name="Boore J.L."/>
        </authorList>
    </citation>
    <scope>NUCLEOTIDE SEQUENCE [LARGE SCALE GENOMIC DNA]</scope>
</reference>
<dbReference type="AlphaFoldDB" id="E9GZF7"/>
<keyword evidence="2" id="KW-1185">Reference proteome</keyword>
<dbReference type="EMBL" id="GL732577">
    <property type="protein sequence ID" value="EFX75166.1"/>
    <property type="molecule type" value="Genomic_DNA"/>
</dbReference>
<name>E9GZF7_DAPPU</name>
<organism evidence="1 2">
    <name type="scientific">Daphnia pulex</name>
    <name type="common">Water flea</name>
    <dbReference type="NCBI Taxonomy" id="6669"/>
    <lineage>
        <taxon>Eukaryota</taxon>
        <taxon>Metazoa</taxon>
        <taxon>Ecdysozoa</taxon>
        <taxon>Arthropoda</taxon>
        <taxon>Crustacea</taxon>
        <taxon>Branchiopoda</taxon>
        <taxon>Diplostraca</taxon>
        <taxon>Cladocera</taxon>
        <taxon>Anomopoda</taxon>
        <taxon>Daphniidae</taxon>
        <taxon>Daphnia</taxon>
    </lineage>
</organism>
<gene>
    <name evidence="1" type="ORF">DAPPUDRAFT_108198</name>
</gene>
<dbReference type="Proteomes" id="UP000000305">
    <property type="component" value="Unassembled WGS sequence"/>
</dbReference>
<protein>
    <submittedName>
        <fullName evidence="1">Uncharacterized protein</fullName>
    </submittedName>
</protein>
<dbReference type="InParanoid" id="E9GZF7"/>
<proteinExistence type="predicted"/>
<evidence type="ECO:0000313" key="2">
    <source>
        <dbReference type="Proteomes" id="UP000000305"/>
    </source>
</evidence>
<dbReference type="HOGENOM" id="CLU_1564478_0_0_1"/>
<sequence length="171" mass="19655">MITRTLANSIEEYTLHPHPDSLKFVVDSLLVKYPNLIMDKEDSIQTNTEFLMRIQRNFEYRRGKNSSTDHQSNGEFEMIKGAGICRKLIDNLTACVPLILKYAIQTIDAVSKVFAMYETKACIALEILPLLLPVRNKKGVVAANFLFNVQEKTVNRPHTEHRRYPSCRGRQ</sequence>
<dbReference type="KEGG" id="dpx:DAPPUDRAFT_108198"/>